<evidence type="ECO:0000313" key="2">
    <source>
        <dbReference type="Proteomes" id="UP001207468"/>
    </source>
</evidence>
<organism evidence="1 2">
    <name type="scientific">Russula earlei</name>
    <dbReference type="NCBI Taxonomy" id="71964"/>
    <lineage>
        <taxon>Eukaryota</taxon>
        <taxon>Fungi</taxon>
        <taxon>Dikarya</taxon>
        <taxon>Basidiomycota</taxon>
        <taxon>Agaricomycotina</taxon>
        <taxon>Agaricomycetes</taxon>
        <taxon>Russulales</taxon>
        <taxon>Russulaceae</taxon>
        <taxon>Russula</taxon>
    </lineage>
</organism>
<proteinExistence type="predicted"/>
<sequence>FEHVPSISRSSGLGRDGDTLKDHGFQDGYREFLQNKLDAYWKRYGSPLNSAGPDSQKCEVESNILIQFRKLREGISSSRRHDQFAIEVYETSFRLSIIFHSHAQTTSIISPLLPDLYLSVTPPSQASSLTVLLASLHSLERHYPSQRAFFDLIKSLPPSFTPRDDHQVWLRELSCSLRRSGYSQFRRLTQTATLARLATSETYNDAPLPSGPDLTLLALQTLVTSLRDHFRLSIWSTVRGAYREFVLPLSDTTGWLSAVLLLEPDTGRQGARKDDDHDRVQLWFNSRESLGEVVRKDGTDGRWAVKTKK</sequence>
<dbReference type="EMBL" id="JAGFNK010000077">
    <property type="protein sequence ID" value="KAI9508877.1"/>
    <property type="molecule type" value="Genomic_DNA"/>
</dbReference>
<gene>
    <name evidence="1" type="ORF">F5148DRAFT_997399</name>
</gene>
<protein>
    <submittedName>
        <fullName evidence="1">Uncharacterized protein</fullName>
    </submittedName>
</protein>
<evidence type="ECO:0000313" key="1">
    <source>
        <dbReference type="EMBL" id="KAI9508877.1"/>
    </source>
</evidence>
<reference evidence="1" key="1">
    <citation type="submission" date="2021-03" db="EMBL/GenBank/DDBJ databases">
        <title>Evolutionary priming and transition to the ectomycorrhizal habit in an iconic lineage of mushroom-forming fungi: is preadaptation a requirement?</title>
        <authorList>
            <consortium name="DOE Joint Genome Institute"/>
            <person name="Looney B.P."/>
            <person name="Miyauchi S."/>
            <person name="Morin E."/>
            <person name="Drula E."/>
            <person name="Courty P.E."/>
            <person name="Chicoki N."/>
            <person name="Fauchery L."/>
            <person name="Kohler A."/>
            <person name="Kuo A."/>
            <person name="LaButti K."/>
            <person name="Pangilinan J."/>
            <person name="Lipzen A."/>
            <person name="Riley R."/>
            <person name="Andreopoulos W."/>
            <person name="He G."/>
            <person name="Johnson J."/>
            <person name="Barry K.W."/>
            <person name="Grigoriev I.V."/>
            <person name="Nagy L."/>
            <person name="Hibbett D."/>
            <person name="Henrissat B."/>
            <person name="Matheny P.B."/>
            <person name="Labbe J."/>
            <person name="Martin A.F."/>
        </authorList>
    </citation>
    <scope>NUCLEOTIDE SEQUENCE</scope>
    <source>
        <strain evidence="1">BPL698</strain>
    </source>
</reference>
<comment type="caution">
    <text evidence="1">The sequence shown here is derived from an EMBL/GenBank/DDBJ whole genome shotgun (WGS) entry which is preliminary data.</text>
</comment>
<keyword evidence="2" id="KW-1185">Reference proteome</keyword>
<accession>A0ACC0UDF5</accession>
<feature type="non-terminal residue" evidence="1">
    <location>
        <position position="1"/>
    </location>
</feature>
<dbReference type="Proteomes" id="UP001207468">
    <property type="component" value="Unassembled WGS sequence"/>
</dbReference>
<name>A0ACC0UDF5_9AGAM</name>